<name>A0A6G5AGH2_RHIMP</name>
<proteinExistence type="predicted"/>
<evidence type="ECO:0000313" key="1">
    <source>
        <dbReference type="EMBL" id="NIE49688.1"/>
    </source>
</evidence>
<dbReference type="AlphaFoldDB" id="A0A6G5AGH2"/>
<accession>A0A6G5AGH2</accession>
<organism evidence="1">
    <name type="scientific">Rhipicephalus microplus</name>
    <name type="common">Cattle tick</name>
    <name type="synonym">Boophilus microplus</name>
    <dbReference type="NCBI Taxonomy" id="6941"/>
    <lineage>
        <taxon>Eukaryota</taxon>
        <taxon>Metazoa</taxon>
        <taxon>Ecdysozoa</taxon>
        <taxon>Arthropoda</taxon>
        <taxon>Chelicerata</taxon>
        <taxon>Arachnida</taxon>
        <taxon>Acari</taxon>
        <taxon>Parasitiformes</taxon>
        <taxon>Ixodida</taxon>
        <taxon>Ixodoidea</taxon>
        <taxon>Ixodidae</taxon>
        <taxon>Rhipicephalinae</taxon>
        <taxon>Rhipicephalus</taxon>
        <taxon>Boophilus</taxon>
    </lineage>
</organism>
<sequence>MVECMRHSVFIHFSFSPSPFFHSSTGQDFIISLHSSNMPRLWFGKPCSWVSWFKIRTSYFKVHTSGQYCHAVQFKSTFSREVLRQCVSMRCGFMFENRTRSFAVWT</sequence>
<reference evidence="1" key="1">
    <citation type="submission" date="2020-03" db="EMBL/GenBank/DDBJ databases">
        <title>A transcriptome and proteome of the tick Rhipicephalus microplus shaped by the genetic composition of its hosts and developmental stage.</title>
        <authorList>
            <person name="Garcia G.R."/>
            <person name="Ribeiro J.M.C."/>
            <person name="Maruyama S.R."/>
            <person name="Gardinasse L.G."/>
            <person name="Nelson K."/>
            <person name="Ferreira B.R."/>
            <person name="Andrade T.G."/>
            <person name="Santos I.K.F.M."/>
        </authorList>
    </citation>
    <scope>NUCLEOTIDE SEQUENCE</scope>
    <source>
        <strain evidence="1">NSGR</strain>
        <tissue evidence="1">Salivary glands</tissue>
    </source>
</reference>
<protein>
    <submittedName>
        <fullName evidence="1">Uncharacterized protein</fullName>
    </submittedName>
</protein>
<dbReference type="EMBL" id="GIKN01007415">
    <property type="protein sequence ID" value="NIE49688.1"/>
    <property type="molecule type" value="Transcribed_RNA"/>
</dbReference>